<evidence type="ECO:0008006" key="4">
    <source>
        <dbReference type="Google" id="ProtNLM"/>
    </source>
</evidence>
<reference evidence="3" key="1">
    <citation type="submission" date="2016-10" db="EMBL/GenBank/DDBJ databases">
        <authorList>
            <person name="Varghese N."/>
            <person name="Submissions S."/>
        </authorList>
    </citation>
    <scope>NUCLEOTIDE SEQUENCE [LARGE SCALE GENOMIC DNA]</scope>
    <source>
        <strain evidence="3">DSM 45079</strain>
    </source>
</reference>
<dbReference type="EMBL" id="LT629791">
    <property type="protein sequence ID" value="SDU48638.1"/>
    <property type="molecule type" value="Genomic_DNA"/>
</dbReference>
<dbReference type="Proteomes" id="UP000182977">
    <property type="component" value="Chromosome I"/>
</dbReference>
<feature type="chain" id="PRO_5039528606" description="Secreted protein" evidence="1">
    <location>
        <begin position="29"/>
        <end position="151"/>
    </location>
</feature>
<dbReference type="RefSeq" id="WP_046771634.1">
    <property type="nucleotide sequence ID" value="NZ_LBMC01000045.1"/>
</dbReference>
<evidence type="ECO:0000256" key="1">
    <source>
        <dbReference type="SAM" id="SignalP"/>
    </source>
</evidence>
<keyword evidence="3" id="KW-1185">Reference proteome</keyword>
<gene>
    <name evidence="2" type="ORF">SAMN04488563_2090</name>
</gene>
<organism evidence="2 3">
    <name type="scientific">Jiangella alkaliphila</name>
    <dbReference type="NCBI Taxonomy" id="419479"/>
    <lineage>
        <taxon>Bacteria</taxon>
        <taxon>Bacillati</taxon>
        <taxon>Actinomycetota</taxon>
        <taxon>Actinomycetes</taxon>
        <taxon>Jiangellales</taxon>
        <taxon>Jiangellaceae</taxon>
        <taxon>Jiangella</taxon>
    </lineage>
</organism>
<dbReference type="OrthoDB" id="5189230at2"/>
<evidence type="ECO:0000313" key="3">
    <source>
        <dbReference type="Proteomes" id="UP000182977"/>
    </source>
</evidence>
<sequence length="151" mass="16431">MARGTRAGPAWPGVALVLVTAVSSAAVASAVWSTHDHGTHWAVSDPAQRVAAVQQACEQWTEAEPPDRSELGDEDRCASLANWLTDSLSTVGRSPWTTWATPQRLLLTCRSWLTQTAPDDTTTWCDDFVDWVSTNLPDWDGWLPSDPMAGP</sequence>
<protein>
    <recommendedName>
        <fullName evidence="4">Secreted protein</fullName>
    </recommendedName>
</protein>
<evidence type="ECO:0000313" key="2">
    <source>
        <dbReference type="EMBL" id="SDU48638.1"/>
    </source>
</evidence>
<keyword evidence="1" id="KW-0732">Signal</keyword>
<feature type="signal peptide" evidence="1">
    <location>
        <begin position="1"/>
        <end position="28"/>
    </location>
</feature>
<dbReference type="AlphaFoldDB" id="A0A1H2IXT4"/>
<accession>A0A1H2IXT4</accession>
<name>A0A1H2IXT4_9ACTN</name>
<proteinExistence type="predicted"/>